<evidence type="ECO:0000313" key="18">
    <source>
        <dbReference type="Proteomes" id="UP001500843"/>
    </source>
</evidence>
<evidence type="ECO:0000256" key="12">
    <source>
        <dbReference type="ARBA" id="ARBA00048798"/>
    </source>
</evidence>
<dbReference type="InterPro" id="IPR001544">
    <property type="entry name" value="Aminotrans_IV"/>
</dbReference>
<reference evidence="18" key="1">
    <citation type="journal article" date="2019" name="Int. J. Syst. Evol. Microbiol.">
        <title>The Global Catalogue of Microorganisms (GCM) 10K type strain sequencing project: providing services to taxonomists for standard genome sequencing and annotation.</title>
        <authorList>
            <consortium name="The Broad Institute Genomics Platform"/>
            <consortium name="The Broad Institute Genome Sequencing Center for Infectious Disease"/>
            <person name="Wu L."/>
            <person name="Ma J."/>
        </authorList>
    </citation>
    <scope>NUCLEOTIDE SEQUENCE [LARGE SCALE GENOMIC DNA]</scope>
    <source>
        <strain evidence="18">JCM 17975</strain>
    </source>
</reference>
<keyword evidence="8 16" id="KW-0808">Transferase</keyword>
<evidence type="ECO:0000256" key="7">
    <source>
        <dbReference type="ARBA" id="ARBA00022605"/>
    </source>
</evidence>
<dbReference type="Pfam" id="PF01063">
    <property type="entry name" value="Aminotran_4"/>
    <property type="match status" value="1"/>
</dbReference>
<dbReference type="GO" id="GO:0008483">
    <property type="term" value="F:transaminase activity"/>
    <property type="evidence" value="ECO:0007669"/>
    <property type="project" value="UniProtKB-KW"/>
</dbReference>
<dbReference type="PIRSF" id="PIRSF006468">
    <property type="entry name" value="BCAT1"/>
    <property type="match status" value="1"/>
</dbReference>
<dbReference type="SUPFAM" id="SSF56752">
    <property type="entry name" value="D-aminoacid aminotransferase-like PLP-dependent enzymes"/>
    <property type="match status" value="1"/>
</dbReference>
<evidence type="ECO:0000256" key="5">
    <source>
        <dbReference type="ARBA" id="ARBA00009320"/>
    </source>
</evidence>
<comment type="catalytic activity">
    <reaction evidence="12 16">
        <text>L-isoleucine + 2-oxoglutarate = (S)-3-methyl-2-oxopentanoate + L-glutamate</text>
        <dbReference type="Rhea" id="RHEA:24801"/>
        <dbReference type="ChEBI" id="CHEBI:16810"/>
        <dbReference type="ChEBI" id="CHEBI:29985"/>
        <dbReference type="ChEBI" id="CHEBI:35146"/>
        <dbReference type="ChEBI" id="CHEBI:58045"/>
        <dbReference type="EC" id="2.6.1.42"/>
    </reaction>
</comment>
<evidence type="ECO:0000256" key="1">
    <source>
        <dbReference type="ARBA" id="ARBA00001933"/>
    </source>
</evidence>
<dbReference type="EC" id="2.6.1.42" evidence="16"/>
<sequence length="407" mass="44344">MAVRAGARHGMLLLPCRAWKTDNSIPVKGIDMTTTTDPILPTRLEDLVALFDVRPTDVPTPDAERAEALRAPRFGTVFTDHMARVSWTSADGWKDRRIEKYGPLQLDPATAVLHYAQEIFEGLKAYKHADGSVWTFRADQNAARFARSAHRLALPSLSVDDFIGSLAALVRTDIDWVPDGEDSSLYLRPFMFASEVFLGVRPALAAEYLVIASPVGPYFAGGVRPVSIYVSEEYHRAGPPGGTGDAKFGGNYAASLLPQLEAQKKGFDQVCFLDAATSTYLEELGGMNVFLVMDDGTLHTPELGSILEGITRTSVLQLAADRGYDVVERRIPLAEVASGLESGKVKEFFACGTAAVVTPVGRLAGATFDHELNGGEPGELTMAIRQELTDIQYGRAEDRHGWMRRLA</sequence>
<dbReference type="InterPro" id="IPR005786">
    <property type="entry name" value="B_amino_transII"/>
</dbReference>
<comment type="catalytic activity">
    <reaction evidence="13 16">
        <text>L-leucine + 2-oxoglutarate = 4-methyl-2-oxopentanoate + L-glutamate</text>
        <dbReference type="Rhea" id="RHEA:18321"/>
        <dbReference type="ChEBI" id="CHEBI:16810"/>
        <dbReference type="ChEBI" id="CHEBI:17865"/>
        <dbReference type="ChEBI" id="CHEBI:29985"/>
        <dbReference type="ChEBI" id="CHEBI:57427"/>
        <dbReference type="EC" id="2.6.1.42"/>
    </reaction>
</comment>
<dbReference type="NCBIfam" id="NF009897">
    <property type="entry name" value="PRK13357.1"/>
    <property type="match status" value="1"/>
</dbReference>
<comment type="catalytic activity">
    <reaction evidence="11 16">
        <text>L-valine + 2-oxoglutarate = 3-methyl-2-oxobutanoate + L-glutamate</text>
        <dbReference type="Rhea" id="RHEA:24813"/>
        <dbReference type="ChEBI" id="CHEBI:11851"/>
        <dbReference type="ChEBI" id="CHEBI:16810"/>
        <dbReference type="ChEBI" id="CHEBI:29985"/>
        <dbReference type="ChEBI" id="CHEBI:57762"/>
        <dbReference type="EC" id="2.6.1.42"/>
    </reaction>
</comment>
<dbReference type="InterPro" id="IPR018300">
    <property type="entry name" value="Aminotrans_IV_CS"/>
</dbReference>
<keyword evidence="7 16" id="KW-0028">Amino-acid biosynthesis</keyword>
<evidence type="ECO:0000256" key="8">
    <source>
        <dbReference type="ARBA" id="ARBA00022679"/>
    </source>
</evidence>
<name>A0ABP8YEF6_9MICO</name>
<evidence type="ECO:0000256" key="3">
    <source>
        <dbReference type="ARBA" id="ARBA00004931"/>
    </source>
</evidence>
<evidence type="ECO:0000256" key="9">
    <source>
        <dbReference type="ARBA" id="ARBA00022898"/>
    </source>
</evidence>
<dbReference type="Proteomes" id="UP001500843">
    <property type="component" value="Unassembled WGS sequence"/>
</dbReference>
<evidence type="ECO:0000256" key="16">
    <source>
        <dbReference type="RuleBase" id="RU004517"/>
    </source>
</evidence>
<comment type="pathway">
    <text evidence="3">Amino-acid biosynthesis; L-valine biosynthesis; L-valine from pyruvate: step 4/4.</text>
</comment>
<dbReference type="InterPro" id="IPR043132">
    <property type="entry name" value="BCAT-like_C"/>
</dbReference>
<comment type="pathway">
    <text evidence="4">Amino-acid biosynthesis; L-leucine biosynthesis; L-leucine from 3-methyl-2-oxobutanoate: step 4/4.</text>
</comment>
<keyword evidence="6 16" id="KW-0032">Aminotransferase</keyword>
<dbReference type="PANTHER" id="PTHR11825:SF44">
    <property type="entry name" value="BRANCHED-CHAIN-AMINO-ACID AMINOTRANSFERASE"/>
    <property type="match status" value="1"/>
</dbReference>
<comment type="pathway">
    <text evidence="2">Amino-acid biosynthesis; L-isoleucine biosynthesis; L-isoleucine from 2-oxobutanoate: step 4/4.</text>
</comment>
<evidence type="ECO:0000256" key="2">
    <source>
        <dbReference type="ARBA" id="ARBA00004824"/>
    </source>
</evidence>
<comment type="similarity">
    <text evidence="5 14">Belongs to the class-IV pyridoxal-phosphate-dependent aminotransferase family.</text>
</comment>
<evidence type="ECO:0000256" key="11">
    <source>
        <dbReference type="ARBA" id="ARBA00048212"/>
    </source>
</evidence>
<evidence type="ECO:0000256" key="13">
    <source>
        <dbReference type="ARBA" id="ARBA00049229"/>
    </source>
</evidence>
<dbReference type="PROSITE" id="PS00770">
    <property type="entry name" value="AA_TRANSFER_CLASS_4"/>
    <property type="match status" value="1"/>
</dbReference>
<comment type="caution">
    <text evidence="17">The sequence shown here is derived from an EMBL/GenBank/DDBJ whole genome shotgun (WGS) entry which is preliminary data.</text>
</comment>
<dbReference type="Gene3D" id="3.30.470.10">
    <property type="match status" value="1"/>
</dbReference>
<dbReference type="InterPro" id="IPR043131">
    <property type="entry name" value="BCAT-like_N"/>
</dbReference>
<organism evidence="17 18">
    <name type="scientific">Promicromonospora umidemergens</name>
    <dbReference type="NCBI Taxonomy" id="629679"/>
    <lineage>
        <taxon>Bacteria</taxon>
        <taxon>Bacillati</taxon>
        <taxon>Actinomycetota</taxon>
        <taxon>Actinomycetes</taxon>
        <taxon>Micrococcales</taxon>
        <taxon>Promicromonosporaceae</taxon>
        <taxon>Promicromonospora</taxon>
    </lineage>
</organism>
<proteinExistence type="inferred from homology"/>
<evidence type="ECO:0000256" key="4">
    <source>
        <dbReference type="ARBA" id="ARBA00005072"/>
    </source>
</evidence>
<evidence type="ECO:0000256" key="15">
    <source>
        <dbReference type="RuleBase" id="RU004516"/>
    </source>
</evidence>
<accession>A0ABP8YEF6</accession>
<evidence type="ECO:0000256" key="6">
    <source>
        <dbReference type="ARBA" id="ARBA00022576"/>
    </source>
</evidence>
<evidence type="ECO:0000256" key="14">
    <source>
        <dbReference type="RuleBase" id="RU004106"/>
    </source>
</evidence>
<evidence type="ECO:0000256" key="10">
    <source>
        <dbReference type="ARBA" id="ARBA00023304"/>
    </source>
</evidence>
<dbReference type="PANTHER" id="PTHR11825">
    <property type="entry name" value="SUBGROUP IIII AMINOTRANSFERASE"/>
    <property type="match status" value="1"/>
</dbReference>
<keyword evidence="9 15" id="KW-0663">Pyridoxal phosphate</keyword>
<dbReference type="EMBL" id="BAABHM010000042">
    <property type="protein sequence ID" value="GAA4726006.1"/>
    <property type="molecule type" value="Genomic_DNA"/>
</dbReference>
<keyword evidence="18" id="KW-1185">Reference proteome</keyword>
<dbReference type="Gene3D" id="3.20.10.10">
    <property type="entry name" value="D-amino Acid Aminotransferase, subunit A, domain 2"/>
    <property type="match status" value="1"/>
</dbReference>
<dbReference type="InterPro" id="IPR036038">
    <property type="entry name" value="Aminotransferase-like"/>
</dbReference>
<comment type="cofactor">
    <cofactor evidence="1 15">
        <name>pyridoxal 5'-phosphate</name>
        <dbReference type="ChEBI" id="CHEBI:597326"/>
    </cofactor>
</comment>
<dbReference type="CDD" id="cd01557">
    <property type="entry name" value="BCAT_beta_family"/>
    <property type="match status" value="1"/>
</dbReference>
<keyword evidence="10 16" id="KW-0100">Branched-chain amino acid biosynthesis</keyword>
<protein>
    <recommendedName>
        <fullName evidence="16">Branched-chain-amino-acid aminotransferase</fullName>
        <ecNumber evidence="16">2.6.1.42</ecNumber>
    </recommendedName>
</protein>
<dbReference type="InterPro" id="IPR033939">
    <property type="entry name" value="BCAT_family"/>
</dbReference>
<dbReference type="NCBIfam" id="TIGR01123">
    <property type="entry name" value="ilvE_II"/>
    <property type="match status" value="1"/>
</dbReference>
<gene>
    <name evidence="17" type="ORF">GCM10023198_58890</name>
</gene>
<evidence type="ECO:0000313" key="17">
    <source>
        <dbReference type="EMBL" id="GAA4726006.1"/>
    </source>
</evidence>